<proteinExistence type="predicted"/>
<protein>
    <submittedName>
        <fullName evidence="3">Morn repeat protein</fullName>
    </submittedName>
</protein>
<dbReference type="FunFam" id="2.20.110.10:FF:000002">
    <property type="entry name" value="Phosphatidylinositol 4-phosphate 5-kinase 8"/>
    <property type="match status" value="1"/>
</dbReference>
<accession>F2TYJ6</accession>
<reference evidence="3" key="1">
    <citation type="submission" date="2009-08" db="EMBL/GenBank/DDBJ databases">
        <title>Annotation of Salpingoeca rosetta.</title>
        <authorList>
            <consortium name="The Broad Institute Genome Sequencing Platform"/>
            <person name="Russ C."/>
            <person name="Cuomo C."/>
            <person name="Burger G."/>
            <person name="Gray M.W."/>
            <person name="Holland P.W.H."/>
            <person name="King N."/>
            <person name="Lang F.B.F."/>
            <person name="Roger A.J."/>
            <person name="Ruiz-Trillo I."/>
            <person name="Young S.K."/>
            <person name="Zeng Q."/>
            <person name="Gargeya S."/>
            <person name="Alvarado L."/>
            <person name="Berlin A."/>
            <person name="Chapman S.B."/>
            <person name="Chen Z."/>
            <person name="Freedman E."/>
            <person name="Gellesch M."/>
            <person name="Goldberg J."/>
            <person name="Griggs A."/>
            <person name="Gujja S."/>
            <person name="Heilman E."/>
            <person name="Heiman D."/>
            <person name="Howarth C."/>
            <person name="Mehta T."/>
            <person name="Neiman D."/>
            <person name="Pearson M."/>
            <person name="Roberts A."/>
            <person name="Saif S."/>
            <person name="Shea T."/>
            <person name="Shenoy N."/>
            <person name="Sisk P."/>
            <person name="Stolte C."/>
            <person name="Sykes S."/>
            <person name="White J."/>
            <person name="Yandava C."/>
            <person name="Haas B."/>
            <person name="Nusbaum C."/>
            <person name="Birren B."/>
        </authorList>
    </citation>
    <scope>NUCLEOTIDE SEQUENCE [LARGE SCALE GENOMIC DNA]</scope>
    <source>
        <strain evidence="3">ATCC 50818</strain>
    </source>
</reference>
<dbReference type="SUPFAM" id="SSF82185">
    <property type="entry name" value="Histone H3 K4-specific methyltransferase SET7/9 N-terminal domain"/>
    <property type="match status" value="1"/>
</dbReference>
<dbReference type="GO" id="GO:0035082">
    <property type="term" value="P:axoneme assembly"/>
    <property type="evidence" value="ECO:0007669"/>
    <property type="project" value="TreeGrafter"/>
</dbReference>
<dbReference type="STRING" id="946362.F2TYJ6"/>
<evidence type="ECO:0000313" key="4">
    <source>
        <dbReference type="Proteomes" id="UP000007799"/>
    </source>
</evidence>
<dbReference type="OMA" id="CQMAIRT"/>
<dbReference type="GeneID" id="16078222"/>
<dbReference type="GO" id="GO:0007286">
    <property type="term" value="P:spermatid development"/>
    <property type="evidence" value="ECO:0007669"/>
    <property type="project" value="TreeGrafter"/>
</dbReference>
<organism evidence="4">
    <name type="scientific">Salpingoeca rosetta (strain ATCC 50818 / BSB-021)</name>
    <dbReference type="NCBI Taxonomy" id="946362"/>
    <lineage>
        <taxon>Eukaryota</taxon>
        <taxon>Choanoflagellata</taxon>
        <taxon>Craspedida</taxon>
        <taxon>Salpingoecidae</taxon>
        <taxon>Salpingoeca</taxon>
    </lineage>
</organism>
<dbReference type="OrthoDB" id="423343at2759"/>
<evidence type="ECO:0000256" key="2">
    <source>
        <dbReference type="SAM" id="MobiDB-lite"/>
    </source>
</evidence>
<evidence type="ECO:0000256" key="1">
    <source>
        <dbReference type="ARBA" id="ARBA00022737"/>
    </source>
</evidence>
<feature type="region of interest" description="Disordered" evidence="2">
    <location>
        <begin position="167"/>
        <end position="190"/>
    </location>
</feature>
<dbReference type="AlphaFoldDB" id="F2TYJ6"/>
<name>F2TYJ6_SALR5</name>
<dbReference type="SMART" id="SM00698">
    <property type="entry name" value="MORN"/>
    <property type="match status" value="4"/>
</dbReference>
<dbReference type="GO" id="GO:0005634">
    <property type="term" value="C:nucleus"/>
    <property type="evidence" value="ECO:0007669"/>
    <property type="project" value="TreeGrafter"/>
</dbReference>
<dbReference type="InParanoid" id="F2TYJ6"/>
<keyword evidence="4" id="KW-1185">Reference proteome</keyword>
<keyword evidence="1" id="KW-0677">Repeat</keyword>
<dbReference type="KEGG" id="sre:PTSG_01649"/>
<dbReference type="Pfam" id="PF02493">
    <property type="entry name" value="MORN"/>
    <property type="match status" value="5"/>
</dbReference>
<dbReference type="InterPro" id="IPR003409">
    <property type="entry name" value="MORN"/>
</dbReference>
<dbReference type="GO" id="GO:0031514">
    <property type="term" value="C:motile cilium"/>
    <property type="evidence" value="ECO:0007669"/>
    <property type="project" value="TreeGrafter"/>
</dbReference>
<evidence type="ECO:0000313" key="3">
    <source>
        <dbReference type="EMBL" id="EGD78670.1"/>
    </source>
</evidence>
<dbReference type="PANTHER" id="PTHR43215:SF14">
    <property type="entry name" value="RADIAL SPOKE HEAD 1 HOMOLOG"/>
    <property type="match status" value="1"/>
</dbReference>
<dbReference type="eggNOG" id="KOG0231">
    <property type="taxonomic scope" value="Eukaryota"/>
</dbReference>
<gene>
    <name evidence="3" type="ORF">PTSG_01649</name>
</gene>
<dbReference type="PANTHER" id="PTHR43215">
    <property type="entry name" value="RADIAL SPOKE HEAD 1 HOMOLOG"/>
    <property type="match status" value="1"/>
</dbReference>
<dbReference type="Proteomes" id="UP000007799">
    <property type="component" value="Unassembled WGS sequence"/>
</dbReference>
<dbReference type="Gene3D" id="2.20.110.10">
    <property type="entry name" value="Histone H3 K4-specific methyltransferase SET7/9 N-terminal domain"/>
    <property type="match status" value="2"/>
</dbReference>
<sequence length="190" mass="21286">MKVTDTQTQGPAMERAVPSCQMAIRTRVTTSMGVYQFKNGARYEGAYVQNKKDGEGTFYFPDGSKYEGQFKADLRHGFGTYTYPNGDTYEGEWEEGLRHGQGTYTYAESGAKYIGTWSRGNRVGDGKLVYADMEFQGTFVDDQPLGPGKFVFNRGYEQAGEYVVADTSEEPEEDGQRNMRWVGQSLSALE</sequence>
<dbReference type="EMBL" id="GL832957">
    <property type="protein sequence ID" value="EGD78670.1"/>
    <property type="molecule type" value="Genomic_DNA"/>
</dbReference>
<dbReference type="RefSeq" id="XP_004997627.1">
    <property type="nucleotide sequence ID" value="XM_004997570.1"/>
</dbReference>